<gene>
    <name evidence="2" type="ORF">IC235_14615</name>
</gene>
<sequence>MSIDSLAFENDDERRRAVAWVVALASTFPVAAPGAEPPPARAADRAEPSAPPVYQVLYRSTATSHLTNQELLALLEQARRYNVAHQITGLLLYSEGQFVHAIEGQEDIIKSLFERIQQDPRHHRIETVTEGWWPARRFGEWSMDFGYAPAPGAEPDRSPLPLPGLSTTSAHLKRLLEACIG</sequence>
<dbReference type="EMBL" id="JACXAD010000016">
    <property type="protein sequence ID" value="MBD2769124.1"/>
    <property type="molecule type" value="Genomic_DNA"/>
</dbReference>
<dbReference type="InterPro" id="IPR007024">
    <property type="entry name" value="BLUF_domain"/>
</dbReference>
<feature type="domain" description="BLUF" evidence="1">
    <location>
        <begin position="53"/>
        <end position="144"/>
    </location>
</feature>
<dbReference type="SMART" id="SM01034">
    <property type="entry name" value="BLUF"/>
    <property type="match status" value="1"/>
</dbReference>
<dbReference type="AlphaFoldDB" id="A0A927BFJ3"/>
<name>A0A927BFJ3_9BACT</name>
<dbReference type="Pfam" id="PF04940">
    <property type="entry name" value="BLUF"/>
    <property type="match status" value="1"/>
</dbReference>
<dbReference type="Gene3D" id="3.30.70.100">
    <property type="match status" value="1"/>
</dbReference>
<organism evidence="2 3">
    <name type="scientific">Hymenobacter montanus</name>
    <dbReference type="NCBI Taxonomy" id="2771359"/>
    <lineage>
        <taxon>Bacteria</taxon>
        <taxon>Pseudomonadati</taxon>
        <taxon>Bacteroidota</taxon>
        <taxon>Cytophagia</taxon>
        <taxon>Cytophagales</taxon>
        <taxon>Hymenobacteraceae</taxon>
        <taxon>Hymenobacter</taxon>
    </lineage>
</organism>
<evidence type="ECO:0000259" key="1">
    <source>
        <dbReference type="PROSITE" id="PS50925"/>
    </source>
</evidence>
<accession>A0A927BFJ3</accession>
<proteinExistence type="predicted"/>
<keyword evidence="3" id="KW-1185">Reference proteome</keyword>
<reference evidence="2" key="1">
    <citation type="submission" date="2020-09" db="EMBL/GenBank/DDBJ databases">
        <authorList>
            <person name="Kim M.K."/>
        </authorList>
    </citation>
    <scope>NUCLEOTIDE SEQUENCE</scope>
    <source>
        <strain evidence="2">BT664</strain>
    </source>
</reference>
<dbReference type="SUPFAM" id="SSF54975">
    <property type="entry name" value="Acylphosphatase/BLUF domain-like"/>
    <property type="match status" value="1"/>
</dbReference>
<evidence type="ECO:0000313" key="2">
    <source>
        <dbReference type="EMBL" id="MBD2769124.1"/>
    </source>
</evidence>
<dbReference type="GO" id="GO:0071949">
    <property type="term" value="F:FAD binding"/>
    <property type="evidence" value="ECO:0007669"/>
    <property type="project" value="InterPro"/>
</dbReference>
<evidence type="ECO:0000313" key="3">
    <source>
        <dbReference type="Proteomes" id="UP000612233"/>
    </source>
</evidence>
<protein>
    <submittedName>
        <fullName evidence="2">BLUF domain-containing protein</fullName>
    </submittedName>
</protein>
<comment type="caution">
    <text evidence="2">The sequence shown here is derived from an EMBL/GenBank/DDBJ whole genome shotgun (WGS) entry which is preliminary data.</text>
</comment>
<dbReference type="PROSITE" id="PS50925">
    <property type="entry name" value="BLUF"/>
    <property type="match status" value="1"/>
</dbReference>
<dbReference type="Proteomes" id="UP000612233">
    <property type="component" value="Unassembled WGS sequence"/>
</dbReference>
<dbReference type="InterPro" id="IPR036046">
    <property type="entry name" value="Acylphosphatase-like_dom_sf"/>
</dbReference>
<dbReference type="RefSeq" id="WP_191005935.1">
    <property type="nucleotide sequence ID" value="NZ_JACXAD010000016.1"/>
</dbReference>
<dbReference type="GO" id="GO:0009882">
    <property type="term" value="F:blue light photoreceptor activity"/>
    <property type="evidence" value="ECO:0007669"/>
    <property type="project" value="InterPro"/>
</dbReference>